<proteinExistence type="predicted"/>
<evidence type="ECO:0008006" key="4">
    <source>
        <dbReference type="Google" id="ProtNLM"/>
    </source>
</evidence>
<evidence type="ECO:0000313" key="3">
    <source>
        <dbReference type="Proteomes" id="UP000278792"/>
    </source>
</evidence>
<dbReference type="Pfam" id="PF11075">
    <property type="entry name" value="DUF2780"/>
    <property type="match status" value="1"/>
</dbReference>
<name>A0A3N3E6F2_9VIBR</name>
<reference evidence="2 3" key="1">
    <citation type="submission" date="2018-11" db="EMBL/GenBank/DDBJ databases">
        <title>Vibrio ponticus strain CAIM 1751 pathogenic for the snapper Lutjanus guttatus.</title>
        <authorList>
            <person name="Soto-Rodriguez S."/>
            <person name="Lozano-Olvera R."/>
            <person name="Gomez-Gil B."/>
        </authorList>
    </citation>
    <scope>NUCLEOTIDE SEQUENCE [LARGE SCALE GENOMIC DNA]</scope>
    <source>
        <strain evidence="2 3">CAIM 1751</strain>
    </source>
</reference>
<feature type="signal peptide" evidence="1">
    <location>
        <begin position="1"/>
        <end position="20"/>
    </location>
</feature>
<dbReference type="InterPro" id="IPR021302">
    <property type="entry name" value="DUF2780_VcgC/VcgE"/>
</dbReference>
<keyword evidence="1" id="KW-0732">Signal</keyword>
<accession>A0A3N3E6F2</accession>
<dbReference type="RefSeq" id="WP_123780052.1">
    <property type="nucleotide sequence ID" value="NZ_RKIK01000002.1"/>
</dbReference>
<feature type="chain" id="PRO_5018161336" description="DUF2780 domain-containing protein" evidence="1">
    <location>
        <begin position="21"/>
        <end position="161"/>
    </location>
</feature>
<dbReference type="AlphaFoldDB" id="A0A3N3E6F2"/>
<sequence length="161" mass="16966">MKKASTATLILLLFTTGAYAGSWLDSISDKDTQESISKLVTEHSEIADHSIPLSGILADKLPVTTEQALGGSGALLGLAQQQLSSADLSELESLIPWSSNLPDMQGIVGNIENMQAVNKAFESVGLDSSMVNQFVPVILDYLKESGASEGLLGSLSSLWKA</sequence>
<organism evidence="2 3">
    <name type="scientific">Vibrio ponticus</name>
    <dbReference type="NCBI Taxonomy" id="265668"/>
    <lineage>
        <taxon>Bacteria</taxon>
        <taxon>Pseudomonadati</taxon>
        <taxon>Pseudomonadota</taxon>
        <taxon>Gammaproteobacteria</taxon>
        <taxon>Vibrionales</taxon>
        <taxon>Vibrionaceae</taxon>
        <taxon>Vibrio</taxon>
    </lineage>
</organism>
<comment type="caution">
    <text evidence="2">The sequence shown here is derived from an EMBL/GenBank/DDBJ whole genome shotgun (WGS) entry which is preliminary data.</text>
</comment>
<dbReference type="Proteomes" id="UP000278792">
    <property type="component" value="Unassembled WGS sequence"/>
</dbReference>
<evidence type="ECO:0000256" key="1">
    <source>
        <dbReference type="SAM" id="SignalP"/>
    </source>
</evidence>
<dbReference type="EMBL" id="RKIK01000002">
    <property type="protein sequence ID" value="ROV62312.1"/>
    <property type="molecule type" value="Genomic_DNA"/>
</dbReference>
<evidence type="ECO:0000313" key="2">
    <source>
        <dbReference type="EMBL" id="ROV62312.1"/>
    </source>
</evidence>
<protein>
    <recommendedName>
        <fullName evidence="4">DUF2780 domain-containing protein</fullName>
    </recommendedName>
</protein>
<gene>
    <name evidence="2" type="ORF">EGH82_01145</name>
</gene>